<dbReference type="AlphaFoldDB" id="A0A518F060"/>
<dbReference type="EMBL" id="CP036434">
    <property type="protein sequence ID" value="QDV09730.1"/>
    <property type="molecule type" value="Genomic_DNA"/>
</dbReference>
<dbReference type="InterPro" id="IPR023210">
    <property type="entry name" value="NADP_OxRdtase_dom"/>
</dbReference>
<dbReference type="Proteomes" id="UP000320390">
    <property type="component" value="Chromosome"/>
</dbReference>
<feature type="domain" description="NADP-dependent oxidoreductase" evidence="1">
    <location>
        <begin position="44"/>
        <end position="280"/>
    </location>
</feature>
<dbReference type="Gene3D" id="3.20.20.100">
    <property type="entry name" value="NADP-dependent oxidoreductase domain"/>
    <property type="match status" value="1"/>
</dbReference>
<protein>
    <submittedName>
        <fullName evidence="2">General stress protein 69</fullName>
        <ecNumber evidence="2">1.1.1.-</ecNumber>
    </submittedName>
</protein>
<keyword evidence="2" id="KW-0560">Oxidoreductase</keyword>
<dbReference type="GO" id="GO:0016491">
    <property type="term" value="F:oxidoreductase activity"/>
    <property type="evidence" value="ECO:0007669"/>
    <property type="project" value="UniProtKB-KW"/>
</dbReference>
<dbReference type="OrthoDB" id="9773828at2"/>
<sequence length="299" mass="32292">MAGALASDSLAAGNSASVSVVKDRPACSAIRRGRIPSTGELLPRIGLGTSRTFDVDPAAENPDELEVVKRFLDWGGSLIDSSPMYKRAEAVVGALSGRLQRDDFFYATKVWTDEGKEAGIAQMTRSEELMGAKHFDLMQVHNLVGLDVHMETLKEWKASGRVRYVGVTEMQDFAKVEELVASDALDFIQIPYSVTDRRVEERVLPACIEHGVGVLVMRPFQAGKLFAATKELELPGWAADFGASSWGQLFLKFILGHDAMTVPIPATSKPHHLDDNMGAGVGPALDGAARGKLIAILEG</sequence>
<dbReference type="PANTHER" id="PTHR43638:SF3">
    <property type="entry name" value="ALDEHYDE REDUCTASE"/>
    <property type="match status" value="1"/>
</dbReference>
<evidence type="ECO:0000313" key="2">
    <source>
        <dbReference type="EMBL" id="QDV09730.1"/>
    </source>
</evidence>
<evidence type="ECO:0000259" key="1">
    <source>
        <dbReference type="Pfam" id="PF00248"/>
    </source>
</evidence>
<dbReference type="InterPro" id="IPR036812">
    <property type="entry name" value="NAD(P)_OxRdtase_dom_sf"/>
</dbReference>
<dbReference type="PANTHER" id="PTHR43638">
    <property type="entry name" value="OXIDOREDUCTASE, ALDO/KETO REDUCTASE FAMILY PROTEIN"/>
    <property type="match status" value="1"/>
</dbReference>
<name>A0A518F060_9BACT</name>
<gene>
    <name evidence="2" type="primary">yhdN</name>
    <name evidence="2" type="ORF">Poly30_52890</name>
</gene>
<reference evidence="2 3" key="1">
    <citation type="submission" date="2019-02" db="EMBL/GenBank/DDBJ databases">
        <title>Deep-cultivation of Planctomycetes and their phenomic and genomic characterization uncovers novel biology.</title>
        <authorList>
            <person name="Wiegand S."/>
            <person name="Jogler M."/>
            <person name="Boedeker C."/>
            <person name="Pinto D."/>
            <person name="Vollmers J."/>
            <person name="Rivas-Marin E."/>
            <person name="Kohn T."/>
            <person name="Peeters S.H."/>
            <person name="Heuer A."/>
            <person name="Rast P."/>
            <person name="Oberbeckmann S."/>
            <person name="Bunk B."/>
            <person name="Jeske O."/>
            <person name="Meyerdierks A."/>
            <person name="Storesund J.E."/>
            <person name="Kallscheuer N."/>
            <person name="Luecker S."/>
            <person name="Lage O.M."/>
            <person name="Pohl T."/>
            <person name="Merkel B.J."/>
            <person name="Hornburger P."/>
            <person name="Mueller R.-W."/>
            <person name="Bruemmer F."/>
            <person name="Labrenz M."/>
            <person name="Spormann A.M."/>
            <person name="Op den Camp H."/>
            <person name="Overmann J."/>
            <person name="Amann R."/>
            <person name="Jetten M.S.M."/>
            <person name="Mascher T."/>
            <person name="Medema M.H."/>
            <person name="Devos D.P."/>
            <person name="Kaster A.-K."/>
            <person name="Ovreas L."/>
            <person name="Rohde M."/>
            <person name="Galperin M.Y."/>
            <person name="Jogler C."/>
        </authorList>
    </citation>
    <scope>NUCLEOTIDE SEQUENCE [LARGE SCALE GENOMIC DNA]</scope>
    <source>
        <strain evidence="2 3">Poly30</strain>
    </source>
</reference>
<evidence type="ECO:0000313" key="3">
    <source>
        <dbReference type="Proteomes" id="UP000320390"/>
    </source>
</evidence>
<organism evidence="2 3">
    <name type="scientific">Saltatorellus ferox</name>
    <dbReference type="NCBI Taxonomy" id="2528018"/>
    <lineage>
        <taxon>Bacteria</taxon>
        <taxon>Pseudomonadati</taxon>
        <taxon>Planctomycetota</taxon>
        <taxon>Planctomycetia</taxon>
        <taxon>Planctomycetia incertae sedis</taxon>
        <taxon>Saltatorellus</taxon>
    </lineage>
</organism>
<dbReference type="EC" id="1.1.1.-" evidence="2"/>
<dbReference type="Pfam" id="PF00248">
    <property type="entry name" value="Aldo_ket_red"/>
    <property type="match status" value="1"/>
</dbReference>
<dbReference type="CDD" id="cd19095">
    <property type="entry name" value="AKR_PA4992-like"/>
    <property type="match status" value="1"/>
</dbReference>
<accession>A0A518F060</accession>
<dbReference type="SUPFAM" id="SSF51430">
    <property type="entry name" value="NAD(P)-linked oxidoreductase"/>
    <property type="match status" value="1"/>
</dbReference>
<keyword evidence="3" id="KW-1185">Reference proteome</keyword>
<proteinExistence type="predicted"/>